<dbReference type="RefSeq" id="WP_187966892.1">
    <property type="nucleotide sequence ID" value="NZ_JACVDC010000072.1"/>
</dbReference>
<evidence type="ECO:0000313" key="2">
    <source>
        <dbReference type="Proteomes" id="UP000653730"/>
    </source>
</evidence>
<organism evidence="1 2">
    <name type="scientific">Sinomicrobium weinanense</name>
    <dbReference type="NCBI Taxonomy" id="2842200"/>
    <lineage>
        <taxon>Bacteria</taxon>
        <taxon>Pseudomonadati</taxon>
        <taxon>Bacteroidota</taxon>
        <taxon>Flavobacteriia</taxon>
        <taxon>Flavobacteriales</taxon>
        <taxon>Flavobacteriaceae</taxon>
        <taxon>Sinomicrobium</taxon>
    </lineage>
</organism>
<dbReference type="InterPro" id="IPR011990">
    <property type="entry name" value="TPR-like_helical_dom_sf"/>
</dbReference>
<protein>
    <submittedName>
        <fullName evidence="1">SusD/RagB family nutrient-binding outer membrane lipoprotein</fullName>
    </submittedName>
</protein>
<dbReference type="InterPro" id="IPR041662">
    <property type="entry name" value="SusD-like_2"/>
</dbReference>
<gene>
    <name evidence="1" type="ORF">IBL28_17455</name>
</gene>
<dbReference type="AlphaFoldDB" id="A0A926JUH5"/>
<dbReference type="Gene3D" id="1.25.40.390">
    <property type="match status" value="1"/>
</dbReference>
<reference evidence="1 2" key="1">
    <citation type="submission" date="2020-09" db="EMBL/GenBank/DDBJ databases">
        <title>Sinomicrobium weinanense sp. nov., a halophilic bacteria isolated from saline-alkali soil.</title>
        <authorList>
            <person name="Wu P."/>
            <person name="Ren H."/>
            <person name="Mei Y."/>
            <person name="Liang Y."/>
            <person name="Chen Z."/>
        </authorList>
    </citation>
    <scope>NUCLEOTIDE SEQUENCE [LARGE SCALE GENOMIC DNA]</scope>
    <source>
        <strain evidence="1 2">FJxs</strain>
    </source>
</reference>
<sequence length="500" mass="56813">MKTSNLIKSVILLFFGGMVTGCLDYDELRENPNDPVSVQPNLLFTEVTPGPSSSFSGLYRDSQYHNYIAADLGVSPPVNYRYGSNSFNYDKLRNIDKMEEEAELAGRPVYAILAKFLRAYYYIDMSREMGDVPLSDAMKGAEVPQPEYDSQKSVYIQCLNWLDEANEELGQYIQANPGEIIDGDFYFGGDPVQWQKAINSFTIRVLISLSTKANDPDVDVRGRFSRIIANPSAYPLMTGPADNMQITHRDEDGFRGTYHPNNQILVEGVIYADTYIDLLKAYEDPRLFKVADPTPKAVKANPDNPEEVRNDFNSYAGSDISIGLEENNAMKSNGEFSYPNADRFLNFVGQPSILLGYAEQELNIAEAANRGWITEDGQTHYNNGVRTSMEFYGVVSEDIDNYLAQKAPYQSGEEGLRRIHRQMYLAFAENSDWEAWFLHRRTGVPEYKFSGINNVEKFPLRWAYPTAEDTDNHENYRAALKAQFGTEVDDRDQVMWLIRE</sequence>
<accession>A0A926JUH5</accession>
<dbReference type="Proteomes" id="UP000653730">
    <property type="component" value="Unassembled WGS sequence"/>
</dbReference>
<keyword evidence="1" id="KW-0449">Lipoprotein</keyword>
<dbReference type="PROSITE" id="PS51257">
    <property type="entry name" value="PROKAR_LIPOPROTEIN"/>
    <property type="match status" value="1"/>
</dbReference>
<name>A0A926JUH5_9FLAO</name>
<dbReference type="Pfam" id="PF12771">
    <property type="entry name" value="SusD-like_2"/>
    <property type="match status" value="1"/>
</dbReference>
<dbReference type="SUPFAM" id="SSF48452">
    <property type="entry name" value="TPR-like"/>
    <property type="match status" value="1"/>
</dbReference>
<evidence type="ECO:0000313" key="1">
    <source>
        <dbReference type="EMBL" id="MBC9797762.1"/>
    </source>
</evidence>
<keyword evidence="2" id="KW-1185">Reference proteome</keyword>
<proteinExistence type="predicted"/>
<dbReference type="EMBL" id="JACVDC010000072">
    <property type="protein sequence ID" value="MBC9797762.1"/>
    <property type="molecule type" value="Genomic_DNA"/>
</dbReference>
<comment type="caution">
    <text evidence="1">The sequence shown here is derived from an EMBL/GenBank/DDBJ whole genome shotgun (WGS) entry which is preliminary data.</text>
</comment>